<dbReference type="PANTHER" id="PTHR31528">
    <property type="entry name" value="4-AMINO-5-HYDROXYMETHYL-2-METHYLPYRIMIDINE PHOSPHATE SYNTHASE THI11-RELATED"/>
    <property type="match status" value="1"/>
</dbReference>
<dbReference type="Proteomes" id="UP000515847">
    <property type="component" value="Chromosome"/>
</dbReference>
<dbReference type="PROSITE" id="PS51257">
    <property type="entry name" value="PROKAR_LIPOPROTEIN"/>
    <property type="match status" value="1"/>
</dbReference>
<dbReference type="KEGG" id="tfr:BR63_18540"/>
<evidence type="ECO:0000313" key="3">
    <source>
        <dbReference type="EMBL" id="QNB48088.1"/>
    </source>
</evidence>
<protein>
    <submittedName>
        <fullName evidence="3">ABC transporter substrate-binding protein</fullName>
    </submittedName>
</protein>
<dbReference type="EMBL" id="CP045798">
    <property type="protein sequence ID" value="QNB48088.1"/>
    <property type="molecule type" value="Genomic_DNA"/>
</dbReference>
<feature type="signal peptide" evidence="1">
    <location>
        <begin position="1"/>
        <end position="25"/>
    </location>
</feature>
<name>A0A7G6E7N4_THEFR</name>
<evidence type="ECO:0000256" key="1">
    <source>
        <dbReference type="SAM" id="SignalP"/>
    </source>
</evidence>
<dbReference type="InterPro" id="IPR015168">
    <property type="entry name" value="SsuA/THI5"/>
</dbReference>
<accession>A0A7G6E7N4</accession>
<organism evidence="3 4">
    <name type="scientific">Thermanaerosceptrum fracticalcis</name>
    <dbReference type="NCBI Taxonomy" id="1712410"/>
    <lineage>
        <taxon>Bacteria</taxon>
        <taxon>Bacillati</taxon>
        <taxon>Bacillota</taxon>
        <taxon>Clostridia</taxon>
        <taxon>Eubacteriales</taxon>
        <taxon>Peptococcaceae</taxon>
        <taxon>Thermanaerosceptrum</taxon>
    </lineage>
</organism>
<sequence>MKKLFTAYTLLIFVLMALTGCTSTAPPKKEEPAPVPAPPPLTKVTVMLDWTPNTNHTGLYVAKEKGFYKEQGLDVEILQSGEPGPAQLVAAGKVDFGVSYQEEVTNARAADIPIVSLAAVIQHNTSGFASLKEANLTRPKDLEGKRYGGWGSPAEHAVIEAVMAKDGGNGKKVKFIDIGSADFFSVIGKKVDFTWIYYGWDGIQAELRKIPLNVIMLKDFDKALDYYTPVIITSEKNIKERADLVKKFMHATSKGYELAIAQPEEGAKILLKHAPELNAELVMASQKWLSTQLQADAPQWGRQKKEVWEGYAQWMFERKLLDKMIEADKAFTNEFLPPK</sequence>
<keyword evidence="1" id="KW-0732">Signal</keyword>
<feature type="chain" id="PRO_5028855268" evidence="1">
    <location>
        <begin position="26"/>
        <end position="339"/>
    </location>
</feature>
<dbReference type="RefSeq" id="WP_034420716.1">
    <property type="nucleotide sequence ID" value="NZ_CP045798.1"/>
</dbReference>
<evidence type="ECO:0000259" key="2">
    <source>
        <dbReference type="Pfam" id="PF09084"/>
    </source>
</evidence>
<proteinExistence type="predicted"/>
<dbReference type="GO" id="GO:0009228">
    <property type="term" value="P:thiamine biosynthetic process"/>
    <property type="evidence" value="ECO:0007669"/>
    <property type="project" value="InterPro"/>
</dbReference>
<dbReference type="OrthoDB" id="9815602at2"/>
<dbReference type="Gene3D" id="3.40.190.10">
    <property type="entry name" value="Periplasmic binding protein-like II"/>
    <property type="match status" value="2"/>
</dbReference>
<dbReference type="InterPro" id="IPR027939">
    <property type="entry name" value="NMT1/THI5"/>
</dbReference>
<keyword evidence="4" id="KW-1185">Reference proteome</keyword>
<dbReference type="Pfam" id="PF09084">
    <property type="entry name" value="NMT1"/>
    <property type="match status" value="1"/>
</dbReference>
<evidence type="ECO:0000313" key="4">
    <source>
        <dbReference type="Proteomes" id="UP000515847"/>
    </source>
</evidence>
<gene>
    <name evidence="3" type="ORF">BR63_18540</name>
</gene>
<reference evidence="3 4" key="1">
    <citation type="journal article" date="2019" name="Front. Microbiol.">
        <title>Thermoanaerosceptrum fracticalcis gen. nov. sp. nov., a Novel Fumarate-Fermenting Microorganism From a Deep Fractured Carbonate Aquifer of the US Great Basin.</title>
        <authorList>
            <person name="Hamilton-Brehm S.D."/>
            <person name="Stewart L.E."/>
            <person name="Zavarin M."/>
            <person name="Caldwell M."/>
            <person name="Lawson P.A."/>
            <person name="Onstott T.C."/>
            <person name="Grzymski J."/>
            <person name="Neveux I."/>
            <person name="Lollar B.S."/>
            <person name="Russell C.E."/>
            <person name="Moser D.P."/>
        </authorList>
    </citation>
    <scope>NUCLEOTIDE SEQUENCE [LARGE SCALE GENOMIC DNA]</scope>
    <source>
        <strain evidence="3 4">DRI-13</strain>
    </source>
</reference>
<dbReference type="AlphaFoldDB" id="A0A7G6E7N4"/>
<dbReference type="SUPFAM" id="SSF53850">
    <property type="entry name" value="Periplasmic binding protein-like II"/>
    <property type="match status" value="1"/>
</dbReference>
<dbReference type="PANTHER" id="PTHR31528:SF3">
    <property type="entry name" value="THIAMINE BIOSYNTHESIS PROTEIN HI_0357-RELATED"/>
    <property type="match status" value="1"/>
</dbReference>
<feature type="domain" description="SsuA/THI5-like" evidence="2">
    <location>
        <begin position="53"/>
        <end position="265"/>
    </location>
</feature>